<feature type="transmembrane region" description="Helical" evidence="2">
    <location>
        <begin position="52"/>
        <end position="69"/>
    </location>
</feature>
<feature type="region of interest" description="Disordered" evidence="1">
    <location>
        <begin position="245"/>
        <end position="292"/>
    </location>
</feature>
<reference evidence="3 4" key="1">
    <citation type="submission" date="2023-05" db="EMBL/GenBank/DDBJ databases">
        <authorList>
            <person name="Gao F."/>
        </authorList>
    </citation>
    <scope>NUCLEOTIDE SEQUENCE [LARGE SCALE GENOMIC DNA]</scope>
    <source>
        <strain evidence="3 4">MIMF12</strain>
    </source>
</reference>
<feature type="region of interest" description="Disordered" evidence="1">
    <location>
        <begin position="1"/>
        <end position="22"/>
    </location>
</feature>
<keyword evidence="2" id="KW-0472">Membrane</keyword>
<accession>A0ABT7JL06</accession>
<gene>
    <name evidence="3" type="ORF">QOL99_09205</name>
</gene>
<feature type="compositionally biased region" description="Basic and acidic residues" evidence="1">
    <location>
        <begin position="253"/>
        <end position="262"/>
    </location>
</feature>
<keyword evidence="2" id="KW-0812">Transmembrane</keyword>
<sequence length="292" mass="31114">MDPAPGPDPSPPALPPSARRTRRRRKEDPLGLLALLIPIFVLSQVFSRGNPLPGLAVLLLVALALLLLFGNPRTGANLRAVFARPQAAAVLALMIPAVAVSGVFGGPWLMLAVLSLAFVGLLLAAFRGTDLIHEAGLTPAPSVPAVSQPVPAALPAQPSAEVLPFPDVRELCRGLPPALAGEVLSTVDHLEMAAVQAREGGDTRRAFDARQSLGDYLPGTVKAWKAQPADERDPAELERALSQIRRIAGPDTSSRESARRAWDTQQRFLEARTDRETPGDDFITPGTARTRE</sequence>
<feature type="compositionally biased region" description="Pro residues" evidence="1">
    <location>
        <begin position="1"/>
        <end position="15"/>
    </location>
</feature>
<feature type="transmembrane region" description="Helical" evidence="2">
    <location>
        <begin position="29"/>
        <end position="46"/>
    </location>
</feature>
<name>A0ABT7JL06_9DEIO</name>
<feature type="transmembrane region" description="Helical" evidence="2">
    <location>
        <begin position="81"/>
        <end position="102"/>
    </location>
</feature>
<evidence type="ECO:0000313" key="4">
    <source>
        <dbReference type="Proteomes" id="UP001302059"/>
    </source>
</evidence>
<evidence type="ECO:0000256" key="1">
    <source>
        <dbReference type="SAM" id="MobiDB-lite"/>
    </source>
</evidence>
<dbReference type="Proteomes" id="UP001302059">
    <property type="component" value="Unassembled WGS sequence"/>
</dbReference>
<proteinExistence type="predicted"/>
<keyword evidence="4" id="KW-1185">Reference proteome</keyword>
<dbReference type="RefSeq" id="WP_285523209.1">
    <property type="nucleotide sequence ID" value="NZ_JASNGB010000073.1"/>
</dbReference>
<keyword evidence="2" id="KW-1133">Transmembrane helix</keyword>
<evidence type="ECO:0000256" key="2">
    <source>
        <dbReference type="SAM" id="Phobius"/>
    </source>
</evidence>
<evidence type="ECO:0000313" key="3">
    <source>
        <dbReference type="EMBL" id="MDL2344329.1"/>
    </source>
</evidence>
<dbReference type="EMBL" id="JASNGB010000073">
    <property type="protein sequence ID" value="MDL2344329.1"/>
    <property type="molecule type" value="Genomic_DNA"/>
</dbReference>
<comment type="caution">
    <text evidence="3">The sequence shown here is derived from an EMBL/GenBank/DDBJ whole genome shotgun (WGS) entry which is preliminary data.</text>
</comment>
<organism evidence="3 4">
    <name type="scientific">Deinococcus rhizophilus</name>
    <dbReference type="NCBI Taxonomy" id="3049544"/>
    <lineage>
        <taxon>Bacteria</taxon>
        <taxon>Thermotogati</taxon>
        <taxon>Deinococcota</taxon>
        <taxon>Deinococci</taxon>
        <taxon>Deinococcales</taxon>
        <taxon>Deinococcaceae</taxon>
        <taxon>Deinococcus</taxon>
    </lineage>
</organism>
<feature type="compositionally biased region" description="Basic and acidic residues" evidence="1">
    <location>
        <begin position="269"/>
        <end position="278"/>
    </location>
</feature>
<protein>
    <submittedName>
        <fullName evidence="3">Uncharacterized protein</fullName>
    </submittedName>
</protein>